<name>A0A856MIE7_9CYAN</name>
<dbReference type="InterPro" id="IPR011990">
    <property type="entry name" value="TPR-like_helical_dom_sf"/>
</dbReference>
<dbReference type="InterPro" id="IPR027417">
    <property type="entry name" value="P-loop_NTPase"/>
</dbReference>
<dbReference type="KEGG" id="bsen:DP114_26820"/>
<keyword evidence="3" id="KW-1185">Reference proteome</keyword>
<feature type="compositionally biased region" description="Low complexity" evidence="1">
    <location>
        <begin position="589"/>
        <end position="610"/>
    </location>
</feature>
<evidence type="ECO:0000313" key="3">
    <source>
        <dbReference type="Proteomes" id="UP000503129"/>
    </source>
</evidence>
<feature type="compositionally biased region" description="Pro residues" evidence="1">
    <location>
        <begin position="733"/>
        <end position="747"/>
    </location>
</feature>
<evidence type="ECO:0000313" key="2">
    <source>
        <dbReference type="EMBL" id="QDL11033.1"/>
    </source>
</evidence>
<feature type="compositionally biased region" description="Low complexity" evidence="1">
    <location>
        <begin position="671"/>
        <end position="723"/>
    </location>
</feature>
<feature type="compositionally biased region" description="Low complexity" evidence="1">
    <location>
        <begin position="748"/>
        <end position="766"/>
    </location>
</feature>
<reference evidence="2 3" key="1">
    <citation type="submission" date="2018-06" db="EMBL/GenBank/DDBJ databases">
        <title>Comparative genomics of Brasilonema spp. strains.</title>
        <authorList>
            <person name="Alvarenga D.O."/>
            <person name="Fiore M.F."/>
            <person name="Varani A.M."/>
        </authorList>
    </citation>
    <scope>NUCLEOTIDE SEQUENCE [LARGE SCALE GENOMIC DNA]</scope>
    <source>
        <strain evidence="2 3">CENA114</strain>
    </source>
</reference>
<dbReference type="RefSeq" id="WP_171977542.1">
    <property type="nucleotide sequence ID" value="NZ_CAWOXK010000001.1"/>
</dbReference>
<accession>A0A856MIE7</accession>
<dbReference type="Gene3D" id="1.25.40.10">
    <property type="entry name" value="Tetratricopeptide repeat domain"/>
    <property type="match status" value="1"/>
</dbReference>
<dbReference type="Gene3D" id="3.40.50.300">
    <property type="entry name" value="P-loop containing nucleotide triphosphate hydrolases"/>
    <property type="match status" value="1"/>
</dbReference>
<gene>
    <name evidence="2" type="ORF">DP114_26820</name>
</gene>
<sequence>MTENTIITNVLEKVNDQLVVGDWVIKMNSPHGASVNIATEEEKPTLRLHSTPLILHQPFDFAQGKPSDNFLDRQELVKEAIATFQAGQSVEFYSPSGFGKTVLLRHLEHNPQVKSLFAAGVISLSPVHPNVGDLLQFIWDAFYESNIPYKPTPQQIYQQLHTKQALVVLDDDPLIQDELQELINLVPNCTFLVASSTSRIKKKGRSMKLSGLPMNDALVLMQRELQRPLNIEEQEKAKSLYKILDGQPMRLRIVMASIHQQRRSLLEVVSQLPTSASSNYLLQQIIASLSTSEKTILELLTIMGGVGLDNQKITEITQISDASDKLEKLRKHHLVQLDGSRYKVTKTIVEILPLESKLTASLENAIAYFVNWTERHQQQPNILLAEIDAIAQILEVAVRNSRWQDILRLVKVVEGTLALTKQWGLWEQVLQRGLQASQAEKDRSVQAWILHQLGTRALCLEENSTAYNYLTKAIQLRESLDDDMGVAATRHNLKLLNQSSSSQTHASQQKNIGTNIADQIVGEEDTKLQPPPAPHLVTRMNIVLPDNNIHSNKTASKKVLLSSTKIITTGILAAGGLFAFFHWYRVTPSQPPKSTSKPTTTVKPSPVPKQEPTVTATPLPIVEPPSTIITAPSPLPPRTIKVSPPLTPDLQDEQPIVPKRQKSKIKPTTAPTKSDTPTFTKPTTAPATSDAPTFTKPTPDVTTVPTPTLQATPTPSVTPSVTPNVEKNQPTVEPTPTPTFTPIPTPTPTSQVEATPTPAVTITPIEQAPKSMIENNTELKTENTQ</sequence>
<dbReference type="Proteomes" id="UP000503129">
    <property type="component" value="Chromosome"/>
</dbReference>
<proteinExistence type="predicted"/>
<feature type="region of interest" description="Disordered" evidence="1">
    <location>
        <begin position="589"/>
        <end position="785"/>
    </location>
</feature>
<dbReference type="SUPFAM" id="SSF52540">
    <property type="entry name" value="P-loop containing nucleoside triphosphate hydrolases"/>
    <property type="match status" value="1"/>
</dbReference>
<organism evidence="2 3">
    <name type="scientific">Brasilonema sennae CENA114</name>
    <dbReference type="NCBI Taxonomy" id="415709"/>
    <lineage>
        <taxon>Bacteria</taxon>
        <taxon>Bacillati</taxon>
        <taxon>Cyanobacteriota</taxon>
        <taxon>Cyanophyceae</taxon>
        <taxon>Nostocales</taxon>
        <taxon>Scytonemataceae</taxon>
        <taxon>Brasilonema</taxon>
        <taxon>Bromeliae group (in: Brasilonema)</taxon>
    </lineage>
</organism>
<dbReference type="EMBL" id="CP030118">
    <property type="protein sequence ID" value="QDL11033.1"/>
    <property type="molecule type" value="Genomic_DNA"/>
</dbReference>
<dbReference type="AlphaFoldDB" id="A0A856MIE7"/>
<protein>
    <submittedName>
        <fullName evidence="2">Uncharacterized protein</fullName>
    </submittedName>
</protein>
<evidence type="ECO:0000256" key="1">
    <source>
        <dbReference type="SAM" id="MobiDB-lite"/>
    </source>
</evidence>